<name>A0A0C1ZPP4_9BACT</name>
<feature type="compositionally biased region" description="Basic and acidic residues" evidence="1">
    <location>
        <begin position="22"/>
        <end position="36"/>
    </location>
</feature>
<dbReference type="EMBL" id="JMCC02000001">
    <property type="protein sequence ID" value="KIG19604.1"/>
    <property type="molecule type" value="Genomic_DNA"/>
</dbReference>
<evidence type="ECO:0000313" key="2">
    <source>
        <dbReference type="EMBL" id="KIG19604.1"/>
    </source>
</evidence>
<dbReference type="AlphaFoldDB" id="A0A0C1ZPP4"/>
<reference evidence="2 3" key="1">
    <citation type="submission" date="2014-12" db="EMBL/GenBank/DDBJ databases">
        <title>Genome assembly of Enhygromyxa salina DSM 15201.</title>
        <authorList>
            <person name="Sharma G."/>
            <person name="Subramanian S."/>
        </authorList>
    </citation>
    <scope>NUCLEOTIDE SEQUENCE [LARGE SCALE GENOMIC DNA]</scope>
    <source>
        <strain evidence="2 3">DSM 15201</strain>
    </source>
</reference>
<feature type="region of interest" description="Disordered" evidence="1">
    <location>
        <begin position="1"/>
        <end position="43"/>
    </location>
</feature>
<organism evidence="2 3">
    <name type="scientific">Enhygromyxa salina</name>
    <dbReference type="NCBI Taxonomy" id="215803"/>
    <lineage>
        <taxon>Bacteria</taxon>
        <taxon>Pseudomonadati</taxon>
        <taxon>Myxococcota</taxon>
        <taxon>Polyangia</taxon>
        <taxon>Nannocystales</taxon>
        <taxon>Nannocystaceae</taxon>
        <taxon>Enhygromyxa</taxon>
    </lineage>
</organism>
<evidence type="ECO:0000313" key="3">
    <source>
        <dbReference type="Proteomes" id="UP000031599"/>
    </source>
</evidence>
<gene>
    <name evidence="2" type="ORF">DB30_00113</name>
</gene>
<feature type="compositionally biased region" description="Polar residues" evidence="1">
    <location>
        <begin position="1"/>
        <end position="21"/>
    </location>
</feature>
<accession>A0A0C1ZPP4</accession>
<dbReference type="Proteomes" id="UP000031599">
    <property type="component" value="Unassembled WGS sequence"/>
</dbReference>
<protein>
    <submittedName>
        <fullName evidence="2">Uncharacterized protein</fullName>
    </submittedName>
</protein>
<comment type="caution">
    <text evidence="2">The sequence shown here is derived from an EMBL/GenBank/DDBJ whole genome shotgun (WGS) entry which is preliminary data.</text>
</comment>
<sequence length="43" mass="4828">MWARGTTDTGSGVIGSSTWQREWSDPIELPHERGIPEDAVESW</sequence>
<evidence type="ECO:0000256" key="1">
    <source>
        <dbReference type="SAM" id="MobiDB-lite"/>
    </source>
</evidence>
<proteinExistence type="predicted"/>